<comment type="caution">
    <text evidence="2">The sequence shown here is derived from an EMBL/GenBank/DDBJ whole genome shotgun (WGS) entry which is preliminary data.</text>
</comment>
<reference evidence="2 3" key="1">
    <citation type="submission" date="2020-08" db="EMBL/GenBank/DDBJ databases">
        <title>Genomic Encyclopedia of Type Strains, Phase IV (KMG-IV): sequencing the most valuable type-strain genomes for metagenomic binning, comparative biology and taxonomic classification.</title>
        <authorList>
            <person name="Goeker M."/>
        </authorList>
    </citation>
    <scope>NUCLEOTIDE SEQUENCE [LARGE SCALE GENOMIC DNA]</scope>
    <source>
        <strain evidence="2 3">DSM 25335</strain>
    </source>
</reference>
<dbReference type="AlphaFoldDB" id="A0A7W8HXU5"/>
<keyword evidence="3" id="KW-1185">Reference proteome</keyword>
<organism evidence="2 3">
    <name type="scientific">Brevundimonas basaltis</name>
    <dbReference type="NCBI Taxonomy" id="472166"/>
    <lineage>
        <taxon>Bacteria</taxon>
        <taxon>Pseudomonadati</taxon>
        <taxon>Pseudomonadota</taxon>
        <taxon>Alphaproteobacteria</taxon>
        <taxon>Caulobacterales</taxon>
        <taxon>Caulobacteraceae</taxon>
        <taxon>Brevundimonas</taxon>
    </lineage>
</organism>
<feature type="transmembrane region" description="Helical" evidence="1">
    <location>
        <begin position="39"/>
        <end position="55"/>
    </location>
</feature>
<dbReference type="Proteomes" id="UP000566663">
    <property type="component" value="Unassembled WGS sequence"/>
</dbReference>
<proteinExistence type="predicted"/>
<keyword evidence="1" id="KW-0472">Membrane</keyword>
<feature type="transmembrane region" description="Helical" evidence="1">
    <location>
        <begin position="76"/>
        <end position="96"/>
    </location>
</feature>
<dbReference type="RefSeq" id="WP_183251882.1">
    <property type="nucleotide sequence ID" value="NZ_BAAAFF010000004.1"/>
</dbReference>
<name>A0A7W8HXU5_9CAUL</name>
<dbReference type="EMBL" id="JACHFZ010000001">
    <property type="protein sequence ID" value="MBB5290935.1"/>
    <property type="molecule type" value="Genomic_DNA"/>
</dbReference>
<sequence>MNRLEPNLLLALSTTLALVLVLVTSTFYGAEPRLLRNAFLAVASTAGFVWLNPMLQRRMKQAPRPPMIHRDAPGTAVWAGLFPLFVIFAAAVPIFWPGHDYGLLIIIAGVWTGVTIESALKVLRPR</sequence>
<evidence type="ECO:0000256" key="1">
    <source>
        <dbReference type="SAM" id="Phobius"/>
    </source>
</evidence>
<feature type="transmembrane region" description="Helical" evidence="1">
    <location>
        <begin position="102"/>
        <end position="123"/>
    </location>
</feature>
<protein>
    <submittedName>
        <fullName evidence="2">Uncharacterized protein</fullName>
    </submittedName>
</protein>
<keyword evidence="1" id="KW-1133">Transmembrane helix</keyword>
<accession>A0A7W8HXU5</accession>
<keyword evidence="1" id="KW-0812">Transmembrane</keyword>
<gene>
    <name evidence="2" type="ORF">HNQ67_000431</name>
</gene>
<evidence type="ECO:0000313" key="2">
    <source>
        <dbReference type="EMBL" id="MBB5290935.1"/>
    </source>
</evidence>
<evidence type="ECO:0000313" key="3">
    <source>
        <dbReference type="Proteomes" id="UP000566663"/>
    </source>
</evidence>